<comment type="subunit">
    <text evidence="12">Heterodimer of ArnE and ArnF.</text>
</comment>
<dbReference type="GO" id="GO:0005886">
    <property type="term" value="C:plasma membrane"/>
    <property type="evidence" value="ECO:0007669"/>
    <property type="project" value="UniProtKB-SubCell"/>
</dbReference>
<dbReference type="Proteomes" id="UP000267448">
    <property type="component" value="Unassembled WGS sequence"/>
</dbReference>
<feature type="transmembrane region" description="Helical" evidence="12">
    <location>
        <begin position="53"/>
        <end position="83"/>
    </location>
</feature>
<comment type="function">
    <text evidence="12">Translocates 4-amino-4-deoxy-L-arabinose-phosphoundecaprenol (alpha-L-Ara4N-phosphoundecaprenol) from the cytoplasmic to the periplasmic side of the inner membrane.</text>
</comment>
<dbReference type="PANTHER" id="PTHR30561">
    <property type="entry name" value="SMR FAMILY PROTON-DEPENDENT DRUG EFFLUX TRANSPORTER SUGE"/>
    <property type="match status" value="1"/>
</dbReference>
<dbReference type="InterPro" id="IPR037185">
    <property type="entry name" value="EmrE-like"/>
</dbReference>
<dbReference type="SUPFAM" id="SSF103481">
    <property type="entry name" value="Multidrug resistance efflux transporter EmrE"/>
    <property type="match status" value="1"/>
</dbReference>
<feature type="transmembrane region" description="Helical" evidence="12">
    <location>
        <begin position="90"/>
        <end position="111"/>
    </location>
</feature>
<keyword evidence="14" id="KW-1185">Reference proteome</keyword>
<accession>A0A3S0IVP6</accession>
<dbReference type="HAMAP" id="MF_00538">
    <property type="entry name" value="Flippase_ArnF"/>
    <property type="match status" value="1"/>
</dbReference>
<keyword evidence="10 12" id="KW-0443">Lipid metabolism</keyword>
<keyword evidence="9 12" id="KW-1133">Transmembrane helix</keyword>
<keyword evidence="11 12" id="KW-0472">Membrane</keyword>
<dbReference type="GO" id="GO:1901505">
    <property type="term" value="F:carbohydrate derivative transmembrane transporter activity"/>
    <property type="evidence" value="ECO:0007669"/>
    <property type="project" value="InterPro"/>
</dbReference>
<evidence type="ECO:0000256" key="2">
    <source>
        <dbReference type="ARBA" id="ARBA00022448"/>
    </source>
</evidence>
<dbReference type="InterPro" id="IPR022832">
    <property type="entry name" value="Flippase_ArnF"/>
</dbReference>
<dbReference type="UniPathway" id="UPA00030"/>
<comment type="pathway">
    <text evidence="12">Bacterial outer membrane biogenesis; lipopolysaccharide biosynthesis.</text>
</comment>
<evidence type="ECO:0000256" key="4">
    <source>
        <dbReference type="ARBA" id="ARBA00022516"/>
    </source>
</evidence>
<keyword evidence="7 12" id="KW-0812">Transmembrane</keyword>
<organism evidence="13 14">
    <name type="scientific">Shewanella canadensis</name>
    <dbReference type="NCBI Taxonomy" id="271096"/>
    <lineage>
        <taxon>Bacteria</taxon>
        <taxon>Pseudomonadati</taxon>
        <taxon>Pseudomonadota</taxon>
        <taxon>Gammaproteobacteria</taxon>
        <taxon>Alteromonadales</taxon>
        <taxon>Shewanellaceae</taxon>
        <taxon>Shewanella</taxon>
    </lineage>
</organism>
<evidence type="ECO:0000256" key="1">
    <source>
        <dbReference type="ARBA" id="ARBA00004651"/>
    </source>
</evidence>
<keyword evidence="4 12" id="KW-0444">Lipid biosynthesis</keyword>
<dbReference type="GO" id="GO:0009245">
    <property type="term" value="P:lipid A biosynthetic process"/>
    <property type="evidence" value="ECO:0007669"/>
    <property type="project" value="UniProtKB-UniRule"/>
</dbReference>
<evidence type="ECO:0000256" key="3">
    <source>
        <dbReference type="ARBA" id="ARBA00022475"/>
    </source>
</evidence>
<dbReference type="OrthoDB" id="5592809at2"/>
<sequence length="145" mass="15810">MAHLTLSIRGLLLALMSVLLISVAQLSMKWGMGTLNQLWSDVVMLLQGEDYSSLFSLAVAPVMAVGAGLCCYALSMACWVMALKRLPLSIAYPLLSLSYVLVYLGAVYLPWLNEPLSWVKGTGIFLILLGLIFVLPNKNQTSDKS</sequence>
<evidence type="ECO:0000256" key="9">
    <source>
        <dbReference type="ARBA" id="ARBA00022989"/>
    </source>
</evidence>
<evidence type="ECO:0000256" key="8">
    <source>
        <dbReference type="ARBA" id="ARBA00022985"/>
    </source>
</evidence>
<evidence type="ECO:0000256" key="10">
    <source>
        <dbReference type="ARBA" id="ARBA00023098"/>
    </source>
</evidence>
<dbReference type="PANTHER" id="PTHR30561:SF9">
    <property type="entry name" value="4-AMINO-4-DEOXY-L-ARABINOSE-PHOSPHOUNDECAPRENOL FLIPPASE SUBUNIT ARNF-RELATED"/>
    <property type="match status" value="1"/>
</dbReference>
<reference evidence="13 14" key="1">
    <citation type="submission" date="2018-12" db="EMBL/GenBank/DDBJ databases">
        <authorList>
            <person name="Yu L."/>
        </authorList>
    </citation>
    <scope>NUCLEOTIDE SEQUENCE [LARGE SCALE GENOMIC DNA]</scope>
    <source>
        <strain evidence="13 14">HAW-EB2</strain>
    </source>
</reference>
<feature type="transmembrane region" description="Helical" evidence="12">
    <location>
        <begin position="117"/>
        <end position="135"/>
    </location>
</feature>
<dbReference type="RefSeq" id="WP_126518369.1">
    <property type="nucleotide sequence ID" value="NZ_RXNU01000001.1"/>
</dbReference>
<evidence type="ECO:0000256" key="7">
    <source>
        <dbReference type="ARBA" id="ARBA00022692"/>
    </source>
</evidence>
<evidence type="ECO:0000256" key="11">
    <source>
        <dbReference type="ARBA" id="ARBA00023136"/>
    </source>
</evidence>
<comment type="similarity">
    <text evidence="12">Belongs to the ArnF family.</text>
</comment>
<name>A0A3S0IVP6_9GAMM</name>
<dbReference type="InterPro" id="IPR000390">
    <property type="entry name" value="Small_drug/metabolite_transptr"/>
</dbReference>
<comment type="caution">
    <text evidence="13">The sequence shown here is derived from an EMBL/GenBank/DDBJ whole genome shotgun (WGS) entry which is preliminary data.</text>
</comment>
<dbReference type="Gene3D" id="1.10.3730.20">
    <property type="match status" value="1"/>
</dbReference>
<proteinExistence type="inferred from homology"/>
<dbReference type="NCBIfam" id="NF002816">
    <property type="entry name" value="PRK02971.1-2"/>
    <property type="match status" value="1"/>
</dbReference>
<evidence type="ECO:0000256" key="12">
    <source>
        <dbReference type="HAMAP-Rule" id="MF_00538"/>
    </source>
</evidence>
<dbReference type="GO" id="GO:0009103">
    <property type="term" value="P:lipopolysaccharide biosynthetic process"/>
    <property type="evidence" value="ECO:0007669"/>
    <property type="project" value="UniProtKB-UniRule"/>
</dbReference>
<keyword evidence="2 12" id="KW-0813">Transport</keyword>
<evidence type="ECO:0000256" key="6">
    <source>
        <dbReference type="ARBA" id="ARBA00022556"/>
    </source>
</evidence>
<dbReference type="AlphaFoldDB" id="A0A3S0IVP6"/>
<comment type="caution">
    <text evidence="12">Lacks conserved residue(s) required for the propagation of feature annotation.</text>
</comment>
<comment type="subcellular location">
    <subcellularLocation>
        <location evidence="12">Cell inner membrane</location>
        <topology evidence="12">Multi-pass membrane protein</topology>
    </subcellularLocation>
    <subcellularLocation>
        <location evidence="1">Cell membrane</location>
        <topology evidence="1">Multi-pass membrane protein</topology>
    </subcellularLocation>
</comment>
<evidence type="ECO:0000313" key="14">
    <source>
        <dbReference type="Proteomes" id="UP000267448"/>
    </source>
</evidence>
<dbReference type="EMBL" id="RXNU01000001">
    <property type="protein sequence ID" value="RTR40819.1"/>
    <property type="molecule type" value="Genomic_DNA"/>
</dbReference>
<keyword evidence="6 12" id="KW-0441">Lipid A biosynthesis</keyword>
<evidence type="ECO:0000313" key="13">
    <source>
        <dbReference type="EMBL" id="RTR40819.1"/>
    </source>
</evidence>
<keyword evidence="8 12" id="KW-0448">Lipopolysaccharide biosynthesis</keyword>
<protein>
    <recommendedName>
        <fullName evidence="12">Probable 4-amino-4-deoxy-L-arabinose-phosphoundecaprenol flippase subunit ArnF</fullName>
        <shortName evidence="12">L-Ara4N-phosphoundecaprenol flippase subunit ArnF</shortName>
    </recommendedName>
    <alternativeName>
        <fullName evidence="12">Undecaprenyl phosphate-aminoarabinose flippase subunit ArnF</fullName>
    </alternativeName>
</protein>
<evidence type="ECO:0000256" key="5">
    <source>
        <dbReference type="ARBA" id="ARBA00022519"/>
    </source>
</evidence>
<keyword evidence="5 12" id="KW-0997">Cell inner membrane</keyword>
<keyword evidence="3 12" id="KW-1003">Cell membrane</keyword>
<gene>
    <name evidence="12" type="primary">arnF</name>
    <name evidence="13" type="ORF">EKG38_02590</name>
</gene>